<protein>
    <submittedName>
        <fullName evidence="1">Uncharacterized protein</fullName>
    </submittedName>
</protein>
<organism evidence="1 2">
    <name type="scientific">Cichorium intybus</name>
    <name type="common">Chicory</name>
    <dbReference type="NCBI Taxonomy" id="13427"/>
    <lineage>
        <taxon>Eukaryota</taxon>
        <taxon>Viridiplantae</taxon>
        <taxon>Streptophyta</taxon>
        <taxon>Embryophyta</taxon>
        <taxon>Tracheophyta</taxon>
        <taxon>Spermatophyta</taxon>
        <taxon>Magnoliopsida</taxon>
        <taxon>eudicotyledons</taxon>
        <taxon>Gunneridae</taxon>
        <taxon>Pentapetalae</taxon>
        <taxon>asterids</taxon>
        <taxon>campanulids</taxon>
        <taxon>Asterales</taxon>
        <taxon>Asteraceae</taxon>
        <taxon>Cichorioideae</taxon>
        <taxon>Cichorieae</taxon>
        <taxon>Cichoriinae</taxon>
        <taxon>Cichorium</taxon>
    </lineage>
</organism>
<comment type="caution">
    <text evidence="1">The sequence shown here is derived from an EMBL/GenBank/DDBJ whole genome shotgun (WGS) entry which is preliminary data.</text>
</comment>
<dbReference type="Proteomes" id="UP001055811">
    <property type="component" value="Linkage Group LG01"/>
</dbReference>
<name>A0ACB9H070_CICIN</name>
<reference evidence="2" key="1">
    <citation type="journal article" date="2022" name="Mol. Ecol. Resour.">
        <title>The genomes of chicory, endive, great burdock and yacon provide insights into Asteraceae palaeo-polyploidization history and plant inulin production.</title>
        <authorList>
            <person name="Fan W."/>
            <person name="Wang S."/>
            <person name="Wang H."/>
            <person name="Wang A."/>
            <person name="Jiang F."/>
            <person name="Liu H."/>
            <person name="Zhao H."/>
            <person name="Xu D."/>
            <person name="Zhang Y."/>
        </authorList>
    </citation>
    <scope>NUCLEOTIDE SEQUENCE [LARGE SCALE GENOMIC DNA]</scope>
    <source>
        <strain evidence="2">cv. Punajuju</strain>
    </source>
</reference>
<reference evidence="1 2" key="2">
    <citation type="journal article" date="2022" name="Mol. Ecol. Resour.">
        <title>The genomes of chicory, endive, great burdock and yacon provide insights into Asteraceae paleo-polyploidization history and plant inulin production.</title>
        <authorList>
            <person name="Fan W."/>
            <person name="Wang S."/>
            <person name="Wang H."/>
            <person name="Wang A."/>
            <person name="Jiang F."/>
            <person name="Liu H."/>
            <person name="Zhao H."/>
            <person name="Xu D."/>
            <person name="Zhang Y."/>
        </authorList>
    </citation>
    <scope>NUCLEOTIDE SEQUENCE [LARGE SCALE GENOMIC DNA]</scope>
    <source>
        <strain evidence="2">cv. Punajuju</strain>
        <tissue evidence="1">Leaves</tissue>
    </source>
</reference>
<gene>
    <name evidence="1" type="ORF">L2E82_01506</name>
</gene>
<evidence type="ECO:0000313" key="1">
    <source>
        <dbReference type="EMBL" id="KAI3788733.1"/>
    </source>
</evidence>
<evidence type="ECO:0000313" key="2">
    <source>
        <dbReference type="Proteomes" id="UP001055811"/>
    </source>
</evidence>
<accession>A0ACB9H070</accession>
<dbReference type="EMBL" id="CM042009">
    <property type="protein sequence ID" value="KAI3788733.1"/>
    <property type="molecule type" value="Genomic_DNA"/>
</dbReference>
<sequence>MNRVCRPFLDTSVIVFIDYILVYSRSQAEHEVHLRQMLELLRQEKLYAKFSKCDFWLREVQFLGHVINAEGVKVDPAKIEAVMKWEPPRSPSEVRSFLGLAGYYRRFVENFSSIAAPLTKLTKKGEKFTWAEKQQEAFQKLKQALCEAPKGRVIAYASRQLKDAEKKYPVHDLELAAVILALKLWRHYLYGVKFVIYTDHKSLKYLFDQKELSMRQQRWMDLLKDFDCEILYHPGKANVVADALSRKEVPLKVTSACMGVASRLPELIRSAQEEACKPENVKSERMVGYLKHLEENAQKLKTFRGRIWVPKQGEARNLLLEDGHFSRYAVHPGSTKMYRTLKPMYWWPGMKRDIGRFVERCLTCLQVKSNHQKPYGEIQPLPVPEKKWDHITMDFVTKLPRTPRGYDSIWVIVDRLTKSAQFIPYKEKYRVDQLAKIYIDEVICRHGLPASIVSDRDSRFTSHFWQSLQKQLGTKVLMSTAYHPQTDGQSERTIQTLEDMLRTSVIDFGGSWEDHLPLVEFAYNNSYHSSIQMASYEALYGAPCRTPTCWTEVGEKSLAGPEIVAQTEEKIKLIRENLKVA</sequence>
<proteinExistence type="predicted"/>
<keyword evidence="2" id="KW-1185">Reference proteome</keyword>